<dbReference type="AlphaFoldDB" id="A0A4Y9T5L2"/>
<organism evidence="4 5">
    <name type="scientific">Massilia horti</name>
    <dbReference type="NCBI Taxonomy" id="2562153"/>
    <lineage>
        <taxon>Bacteria</taxon>
        <taxon>Pseudomonadati</taxon>
        <taxon>Pseudomonadota</taxon>
        <taxon>Betaproteobacteria</taxon>
        <taxon>Burkholderiales</taxon>
        <taxon>Oxalobacteraceae</taxon>
        <taxon>Telluria group</taxon>
        <taxon>Massilia</taxon>
    </lineage>
</organism>
<dbReference type="SUPFAM" id="SSF51126">
    <property type="entry name" value="Pectin lyase-like"/>
    <property type="match status" value="2"/>
</dbReference>
<dbReference type="SMART" id="SM00710">
    <property type="entry name" value="PbH1"/>
    <property type="match status" value="8"/>
</dbReference>
<evidence type="ECO:0000313" key="5">
    <source>
        <dbReference type="Proteomes" id="UP000297258"/>
    </source>
</evidence>
<dbReference type="Pfam" id="PF13229">
    <property type="entry name" value="Beta_helix"/>
    <property type="match status" value="1"/>
</dbReference>
<dbReference type="InterPro" id="IPR011050">
    <property type="entry name" value="Pectin_lyase_fold/virulence"/>
</dbReference>
<feature type="signal peptide" evidence="2">
    <location>
        <begin position="1"/>
        <end position="27"/>
    </location>
</feature>
<evidence type="ECO:0000256" key="1">
    <source>
        <dbReference type="SAM" id="MobiDB-lite"/>
    </source>
</evidence>
<dbReference type="Proteomes" id="UP000297258">
    <property type="component" value="Unassembled WGS sequence"/>
</dbReference>
<accession>A0A4Y9T5L2</accession>
<dbReference type="EMBL" id="SPUM01000036">
    <property type="protein sequence ID" value="TFW33775.1"/>
    <property type="molecule type" value="Genomic_DNA"/>
</dbReference>
<dbReference type="OrthoDB" id="9765222at2"/>
<dbReference type="InterPro" id="IPR039448">
    <property type="entry name" value="Beta_helix"/>
</dbReference>
<comment type="caution">
    <text evidence="4">The sequence shown here is derived from an EMBL/GenBank/DDBJ whole genome shotgun (WGS) entry which is preliminary data.</text>
</comment>
<proteinExistence type="predicted"/>
<dbReference type="InterPro" id="IPR012334">
    <property type="entry name" value="Pectin_lyas_fold"/>
</dbReference>
<dbReference type="RefSeq" id="WP_135188742.1">
    <property type="nucleotide sequence ID" value="NZ_SPUM01000036.1"/>
</dbReference>
<name>A0A4Y9T5L2_9BURK</name>
<dbReference type="InterPro" id="IPR022441">
    <property type="entry name" value="Para_beta_helix_rpt-2"/>
</dbReference>
<feature type="domain" description="Right handed beta helix" evidence="3">
    <location>
        <begin position="297"/>
        <end position="466"/>
    </location>
</feature>
<dbReference type="PANTHER" id="PTHR36453:SF1">
    <property type="entry name" value="RIGHT HANDED BETA HELIX DOMAIN-CONTAINING PROTEIN"/>
    <property type="match status" value="1"/>
</dbReference>
<evidence type="ECO:0000256" key="2">
    <source>
        <dbReference type="SAM" id="SignalP"/>
    </source>
</evidence>
<evidence type="ECO:0000259" key="3">
    <source>
        <dbReference type="Pfam" id="PF13229"/>
    </source>
</evidence>
<feature type="region of interest" description="Disordered" evidence="1">
    <location>
        <begin position="528"/>
        <end position="547"/>
    </location>
</feature>
<reference evidence="4 5" key="1">
    <citation type="submission" date="2019-03" db="EMBL/GenBank/DDBJ databases">
        <title>Draft genome of Massilia hortus sp. nov., a novel bacterial species of the Oxalobacteraceae family.</title>
        <authorList>
            <person name="Peta V."/>
            <person name="Raths R."/>
            <person name="Bucking H."/>
        </authorList>
    </citation>
    <scope>NUCLEOTIDE SEQUENCE [LARGE SCALE GENOMIC DNA]</scope>
    <source>
        <strain evidence="4 5">ONC3</strain>
    </source>
</reference>
<sequence length="547" mass="58190">MLRKAWSFPFRHLPLCLPLAMIAMAGAAAGEHRPSARPATLPIPAQVANGSTVKLRCGATYLGTLELNGKANITVKTVGNCGKATISPGRPIPHWTKYQGNIYSAPVNFIPVQVAVDGNPVAAAHWPRLPQTWASSAGKLAGKDLAGATLVYLDSRSVIKSERLTSNSIPTDKPFYVEGKLWMLDGPGAWALHQGRLYLWTPDGKSPDGRVWAAPESNGINADQSSGITIDGVRIFLASHGISANTATRLKVLNSDIVNSFQDGIWASGSNGLVVDHTSVSNARRNGIDGWYSITGATVTNSTVSNTGMTGMPSPTDAGIFFGDGADNRIDHVRVINSAYHGISVLHNRNTSVTNSAVDVACVRLTDCGGIYTGARDKQPLRLRIEGNTVTNVQGPEGYGIYLDDSANGVTVSRNVLSNNTKGMVVHDGFDNRITHNTFSGSAITHLAFAQDTGTIRGNEVTHNTFLSAHGEQTFNLEGGGNLASFARFDFNTYHSADADTFARTWDGSSPGVSAGYGAWRRAMRQDANSVMKRGAAGREPSTRPAD</sequence>
<dbReference type="Gene3D" id="2.160.20.10">
    <property type="entry name" value="Single-stranded right-handed beta-helix, Pectin lyase-like"/>
    <property type="match status" value="2"/>
</dbReference>
<keyword evidence="5" id="KW-1185">Reference proteome</keyword>
<dbReference type="InterPro" id="IPR006626">
    <property type="entry name" value="PbH1"/>
</dbReference>
<dbReference type="NCBIfam" id="TIGR03804">
    <property type="entry name" value="para_beta_helix"/>
    <property type="match status" value="1"/>
</dbReference>
<keyword evidence="2" id="KW-0732">Signal</keyword>
<gene>
    <name evidence="4" type="ORF">E4O92_05450</name>
</gene>
<feature type="chain" id="PRO_5021258341" evidence="2">
    <location>
        <begin position="28"/>
        <end position="547"/>
    </location>
</feature>
<evidence type="ECO:0000313" key="4">
    <source>
        <dbReference type="EMBL" id="TFW33775.1"/>
    </source>
</evidence>
<protein>
    <submittedName>
        <fullName evidence="4">Right-handed parallel beta-helix repeat-containing protein</fullName>
    </submittedName>
</protein>
<dbReference type="PANTHER" id="PTHR36453">
    <property type="entry name" value="SECRETED PROTEIN-RELATED"/>
    <property type="match status" value="1"/>
</dbReference>